<protein>
    <recommendedName>
        <fullName evidence="4">Transmembrane protein 135 N-terminal domain-containing protein</fullName>
    </recommendedName>
</protein>
<feature type="transmembrane region" description="Helical" evidence="1">
    <location>
        <begin position="377"/>
        <end position="399"/>
    </location>
</feature>
<accession>A0A5C3R4G0</accession>
<evidence type="ECO:0008006" key="4">
    <source>
        <dbReference type="Google" id="ProtNLM"/>
    </source>
</evidence>
<dbReference type="EMBL" id="ML178814">
    <property type="protein sequence ID" value="TFL07901.1"/>
    <property type="molecule type" value="Genomic_DNA"/>
</dbReference>
<keyword evidence="1" id="KW-0472">Membrane</keyword>
<gene>
    <name evidence="2" type="ORF">BDV98DRAFT_497922</name>
</gene>
<proteinExistence type="predicted"/>
<evidence type="ECO:0000313" key="2">
    <source>
        <dbReference type="EMBL" id="TFL07901.1"/>
    </source>
</evidence>
<feature type="non-terminal residue" evidence="2">
    <location>
        <position position="1"/>
    </location>
</feature>
<keyword evidence="3" id="KW-1185">Reference proteome</keyword>
<dbReference type="PANTHER" id="PTHR12459:SF6">
    <property type="entry name" value="GB|AAD46013.1"/>
    <property type="match status" value="1"/>
</dbReference>
<name>A0A5C3R4G0_9AGAR</name>
<dbReference type="OrthoDB" id="291792at2759"/>
<keyword evidence="1" id="KW-1133">Transmembrane helix</keyword>
<evidence type="ECO:0000313" key="3">
    <source>
        <dbReference type="Proteomes" id="UP000305067"/>
    </source>
</evidence>
<reference evidence="2 3" key="1">
    <citation type="journal article" date="2019" name="Nat. Ecol. Evol.">
        <title>Megaphylogeny resolves global patterns of mushroom evolution.</title>
        <authorList>
            <person name="Varga T."/>
            <person name="Krizsan K."/>
            <person name="Foldi C."/>
            <person name="Dima B."/>
            <person name="Sanchez-Garcia M."/>
            <person name="Sanchez-Ramirez S."/>
            <person name="Szollosi G.J."/>
            <person name="Szarkandi J.G."/>
            <person name="Papp V."/>
            <person name="Albert L."/>
            <person name="Andreopoulos W."/>
            <person name="Angelini C."/>
            <person name="Antonin V."/>
            <person name="Barry K.W."/>
            <person name="Bougher N.L."/>
            <person name="Buchanan P."/>
            <person name="Buyck B."/>
            <person name="Bense V."/>
            <person name="Catcheside P."/>
            <person name="Chovatia M."/>
            <person name="Cooper J."/>
            <person name="Damon W."/>
            <person name="Desjardin D."/>
            <person name="Finy P."/>
            <person name="Geml J."/>
            <person name="Haridas S."/>
            <person name="Hughes K."/>
            <person name="Justo A."/>
            <person name="Karasinski D."/>
            <person name="Kautmanova I."/>
            <person name="Kiss B."/>
            <person name="Kocsube S."/>
            <person name="Kotiranta H."/>
            <person name="LaButti K.M."/>
            <person name="Lechner B.E."/>
            <person name="Liimatainen K."/>
            <person name="Lipzen A."/>
            <person name="Lukacs Z."/>
            <person name="Mihaltcheva S."/>
            <person name="Morgado L.N."/>
            <person name="Niskanen T."/>
            <person name="Noordeloos M.E."/>
            <person name="Ohm R.A."/>
            <person name="Ortiz-Santana B."/>
            <person name="Ovrebo C."/>
            <person name="Racz N."/>
            <person name="Riley R."/>
            <person name="Savchenko A."/>
            <person name="Shiryaev A."/>
            <person name="Soop K."/>
            <person name="Spirin V."/>
            <person name="Szebenyi C."/>
            <person name="Tomsovsky M."/>
            <person name="Tulloss R.E."/>
            <person name="Uehling J."/>
            <person name="Grigoriev I.V."/>
            <person name="Vagvolgyi C."/>
            <person name="Papp T."/>
            <person name="Martin F.M."/>
            <person name="Miettinen O."/>
            <person name="Hibbett D.S."/>
            <person name="Nagy L.G."/>
        </authorList>
    </citation>
    <scope>NUCLEOTIDE SEQUENCE [LARGE SCALE GENOMIC DNA]</scope>
    <source>
        <strain evidence="2 3">CBS 309.79</strain>
    </source>
</reference>
<dbReference type="STRING" id="1884261.A0A5C3R4G0"/>
<dbReference type="InterPro" id="IPR026749">
    <property type="entry name" value="Tmem135"/>
</dbReference>
<evidence type="ECO:0000256" key="1">
    <source>
        <dbReference type="SAM" id="Phobius"/>
    </source>
</evidence>
<organism evidence="2 3">
    <name type="scientific">Pterulicium gracile</name>
    <dbReference type="NCBI Taxonomy" id="1884261"/>
    <lineage>
        <taxon>Eukaryota</taxon>
        <taxon>Fungi</taxon>
        <taxon>Dikarya</taxon>
        <taxon>Basidiomycota</taxon>
        <taxon>Agaricomycotina</taxon>
        <taxon>Agaricomycetes</taxon>
        <taxon>Agaricomycetidae</taxon>
        <taxon>Agaricales</taxon>
        <taxon>Pleurotineae</taxon>
        <taxon>Pterulaceae</taxon>
        <taxon>Pterulicium</taxon>
    </lineage>
</organism>
<feature type="transmembrane region" description="Helical" evidence="1">
    <location>
        <begin position="346"/>
        <end position="365"/>
    </location>
</feature>
<sequence length="535" mass="59652">AIASFDNLVALANHQERLREARKMVWRDRGEPVIELKDIKAVLLHAGKGGFRAATLAFNLRAAFSLVLALIRIKNVPKDQRVSTIRREVLSMDSFRFASMIGTFVGVYKLLINALPFLPHGKPSYTTTFAEDDEEHGGPKLGMGTRAERLSLSHRASMVLVRKKTRRWHAAVAGLIAGAAGIVCEGSKGRRVMIGQQMFVRGLQGVWNAGSEKYGIEVPYGSVIVFSMACGQIMYSWLMRPDVLGRSYANWISTAAHVPRECVRMQNDLCRTNTFNLSDLDALLSRADVTPTNRTIMQRMRAQAISALATGPDYKPHIFPPYTPCATIHPDLTSCVNLPLDKFLQVAWWMLPIYGALHFIPPVLFKWPAFRRDPAKVFVRASLGSVRSSAFLGVFVILFQSPLCYKHHLYALLTGEKPSSFPRLIAVLRKIIPTWLVHALVSKYANWALGFLSGMALFVEEQRRRGELAMYVLPKALESAWVVARGKGLVRKGGRAGEVLLTAVGMSMVMSTYQNDPQHLSGLVRRVMYQFIGPN</sequence>
<keyword evidence="1" id="KW-0812">Transmembrane</keyword>
<dbReference type="AlphaFoldDB" id="A0A5C3R4G0"/>
<dbReference type="Proteomes" id="UP000305067">
    <property type="component" value="Unassembled WGS sequence"/>
</dbReference>
<dbReference type="PANTHER" id="PTHR12459">
    <property type="entry name" value="TRANSMEMBRANE PROTEIN 135-RELATED"/>
    <property type="match status" value="1"/>
</dbReference>